<organism evidence="1">
    <name type="scientific">freshwater metagenome</name>
    <dbReference type="NCBI Taxonomy" id="449393"/>
    <lineage>
        <taxon>unclassified sequences</taxon>
        <taxon>metagenomes</taxon>
        <taxon>ecological metagenomes</taxon>
    </lineage>
</organism>
<gene>
    <name evidence="1" type="ORF">UFOPK1722_01692</name>
</gene>
<accession>A0A6J6FUI7</accession>
<proteinExistence type="predicted"/>
<evidence type="ECO:0000313" key="1">
    <source>
        <dbReference type="EMBL" id="CAB4592030.1"/>
    </source>
</evidence>
<dbReference type="EMBL" id="CAEZTS010000190">
    <property type="protein sequence ID" value="CAB4592030.1"/>
    <property type="molecule type" value="Genomic_DNA"/>
</dbReference>
<dbReference type="AlphaFoldDB" id="A0A6J6FUI7"/>
<name>A0A6J6FUI7_9ZZZZ</name>
<reference evidence="1" key="1">
    <citation type="submission" date="2020-05" db="EMBL/GenBank/DDBJ databases">
        <authorList>
            <person name="Chiriac C."/>
            <person name="Salcher M."/>
            <person name="Ghai R."/>
            <person name="Kavagutti S V."/>
        </authorList>
    </citation>
    <scope>NUCLEOTIDE SEQUENCE</scope>
</reference>
<sequence>MVFPDTVVGCRPSFSPVNAASPICITMLIEPNRAIIARLIASPGRGGTRFVPMYTRIGAGA</sequence>
<protein>
    <submittedName>
        <fullName evidence="1">Unannotated protein</fullName>
    </submittedName>
</protein>